<sequence length="177" mass="19923">MDTLRLNHVYVSVVTSTTPSGGLYQQTMYDIATRTNGICVFESDDWIHWTSPYITQLDTPYTIYSLNVGVAGSGNFSLPPIKSPCTTLFCDYFLLMTIQDHGPLDSFQTAKLTWQNIPNNSSDSLDNNTTYLKLSNGSLFVTTAMSLDANMSYSMNLDYDYSDTRYQILQIRVLDVV</sequence>
<dbReference type="Pfam" id="PF23673">
    <property type="entry name" value="DUF7154"/>
    <property type="match status" value="1"/>
</dbReference>
<dbReference type="InterPro" id="IPR055578">
    <property type="entry name" value="DUF7154"/>
</dbReference>
<protein>
    <submittedName>
        <fullName evidence="3">CUB_2 domain-containing protein</fullName>
    </submittedName>
</protein>
<organism evidence="2 3">
    <name type="scientific">Caenorhabditis tropicalis</name>
    <dbReference type="NCBI Taxonomy" id="1561998"/>
    <lineage>
        <taxon>Eukaryota</taxon>
        <taxon>Metazoa</taxon>
        <taxon>Ecdysozoa</taxon>
        <taxon>Nematoda</taxon>
        <taxon>Chromadorea</taxon>
        <taxon>Rhabditida</taxon>
        <taxon>Rhabditina</taxon>
        <taxon>Rhabditomorpha</taxon>
        <taxon>Rhabditoidea</taxon>
        <taxon>Rhabditidae</taxon>
        <taxon>Peloderinae</taxon>
        <taxon>Caenorhabditis</taxon>
    </lineage>
</organism>
<feature type="domain" description="DUF7154" evidence="1">
    <location>
        <begin position="67"/>
        <end position="174"/>
    </location>
</feature>
<evidence type="ECO:0000313" key="3">
    <source>
        <dbReference type="WBParaSite" id="Csp11.Scaffold630.g19280.t1"/>
    </source>
</evidence>
<name>A0A1I7UTT3_9PELO</name>
<evidence type="ECO:0000259" key="1">
    <source>
        <dbReference type="Pfam" id="PF23673"/>
    </source>
</evidence>
<dbReference type="STRING" id="1561998.A0A1I7UTT3"/>
<proteinExistence type="predicted"/>
<dbReference type="AlphaFoldDB" id="A0A1I7UTT3"/>
<dbReference type="Proteomes" id="UP000095282">
    <property type="component" value="Unplaced"/>
</dbReference>
<keyword evidence="2" id="KW-1185">Reference proteome</keyword>
<accession>A0A1I7UTT3</accession>
<dbReference type="eggNOG" id="ENOG502TJUX">
    <property type="taxonomic scope" value="Eukaryota"/>
</dbReference>
<reference evidence="3" key="1">
    <citation type="submission" date="2016-11" db="UniProtKB">
        <authorList>
            <consortium name="WormBaseParasite"/>
        </authorList>
    </citation>
    <scope>IDENTIFICATION</scope>
</reference>
<dbReference type="WBParaSite" id="Csp11.Scaffold630.g19280.t1">
    <property type="protein sequence ID" value="Csp11.Scaffold630.g19280.t1"/>
    <property type="gene ID" value="Csp11.Scaffold630.g19280"/>
</dbReference>
<evidence type="ECO:0000313" key="2">
    <source>
        <dbReference type="Proteomes" id="UP000095282"/>
    </source>
</evidence>